<feature type="domain" description="Flavoprotein" evidence="6">
    <location>
        <begin position="25"/>
        <end position="200"/>
    </location>
</feature>
<organism evidence="7 8">
    <name type="scientific">Deinococcus peraridilitoris (strain DSM 19664 / LMG 22246 / CIP 109416 / KR-200)</name>
    <dbReference type="NCBI Taxonomy" id="937777"/>
    <lineage>
        <taxon>Bacteria</taxon>
        <taxon>Thermotogati</taxon>
        <taxon>Deinococcota</taxon>
        <taxon>Deinococci</taxon>
        <taxon>Deinococcales</taxon>
        <taxon>Deinococcaceae</taxon>
        <taxon>Deinococcus</taxon>
    </lineage>
</organism>
<evidence type="ECO:0000256" key="2">
    <source>
        <dbReference type="ARBA" id="ARBA00022630"/>
    </source>
</evidence>
<dbReference type="STRING" id="937777.Deipe_2960"/>
<dbReference type="eggNOG" id="COG0163">
    <property type="taxonomic scope" value="Bacteria"/>
</dbReference>
<gene>
    <name evidence="5" type="primary">ubiX</name>
    <name evidence="7" type="ordered locus">Deipe_2960</name>
</gene>
<reference evidence="8" key="1">
    <citation type="submission" date="2012-03" db="EMBL/GenBank/DDBJ databases">
        <title>Complete sequence of chromosome of Deinococcus peraridilitoris DSM 19664.</title>
        <authorList>
            <person name="Lucas S."/>
            <person name="Copeland A."/>
            <person name="Lapidus A."/>
            <person name="Glavina del Rio T."/>
            <person name="Dalin E."/>
            <person name="Tice H."/>
            <person name="Bruce D."/>
            <person name="Goodwin L."/>
            <person name="Pitluck S."/>
            <person name="Peters L."/>
            <person name="Mikhailova N."/>
            <person name="Lu M."/>
            <person name="Kyrpides N."/>
            <person name="Mavromatis K."/>
            <person name="Ivanova N."/>
            <person name="Brettin T."/>
            <person name="Detter J.C."/>
            <person name="Han C."/>
            <person name="Larimer F."/>
            <person name="Land M."/>
            <person name="Hauser L."/>
            <person name="Markowitz V."/>
            <person name="Cheng J.-F."/>
            <person name="Hugenholtz P."/>
            <person name="Woyke T."/>
            <person name="Wu D."/>
            <person name="Pukall R."/>
            <person name="Steenblock K."/>
            <person name="Brambilla E."/>
            <person name="Klenk H.-P."/>
            <person name="Eisen J.A."/>
        </authorList>
    </citation>
    <scope>NUCLEOTIDE SEQUENCE [LARGE SCALE GENOMIC DNA]</scope>
    <source>
        <strain evidence="8">DSM 19664 / LMG 22246 / CIP 109416 / KR-200</strain>
    </source>
</reference>
<comment type="catalytic activity">
    <reaction evidence="5">
        <text>dimethylallyl phosphate + FMNH2 = prenylated FMNH2 + phosphate</text>
        <dbReference type="Rhea" id="RHEA:37743"/>
        <dbReference type="ChEBI" id="CHEBI:43474"/>
        <dbReference type="ChEBI" id="CHEBI:57618"/>
        <dbReference type="ChEBI" id="CHEBI:87467"/>
        <dbReference type="ChEBI" id="CHEBI:88052"/>
        <dbReference type="EC" id="2.5.1.129"/>
    </reaction>
</comment>
<dbReference type="AlphaFoldDB" id="L0A5W7"/>
<dbReference type="SUPFAM" id="SSF52507">
    <property type="entry name" value="Homo-oligomeric flavin-containing Cys decarboxylases, HFCD"/>
    <property type="match status" value="1"/>
</dbReference>
<protein>
    <recommendedName>
        <fullName evidence="5">Flavin prenyltransferase UbiX</fullName>
        <ecNumber evidence="5">2.5.1.129</ecNumber>
    </recommendedName>
</protein>
<sequence length="214" mass="23093">MAFPAPFPRLPCSRALHPCTLSFVRIIIGVTGGSGIPYAQDLLRALQELNIETHLIVTAGAARVISAERSTLEEQPGKVTDLERFAQVVHSDRDLGASVASGSFRTDGMVIVPCSASTLAKVALGLGDNLVSRAAHVTLKERRRLVLVLREDPLPRPMLENMLRAFDAGATIMTASPGFYHAPESVADMLGFVTARVLDQFGLDTGRMQRWGEA</sequence>
<dbReference type="InterPro" id="IPR003382">
    <property type="entry name" value="Flavoprotein"/>
</dbReference>
<evidence type="ECO:0000313" key="8">
    <source>
        <dbReference type="Proteomes" id="UP000010467"/>
    </source>
</evidence>
<dbReference type="KEGG" id="dpd:Deipe_2960"/>
<feature type="binding site" evidence="5">
    <location>
        <position position="58"/>
    </location>
    <ligand>
        <name>FMN</name>
        <dbReference type="ChEBI" id="CHEBI:58210"/>
    </ligand>
</feature>
<evidence type="ECO:0000256" key="1">
    <source>
        <dbReference type="ARBA" id="ARBA00022602"/>
    </source>
</evidence>
<feature type="binding site" evidence="5">
    <location>
        <begin position="32"/>
        <end position="34"/>
    </location>
    <ligand>
        <name>FMN</name>
        <dbReference type="ChEBI" id="CHEBI:58210"/>
    </ligand>
</feature>
<dbReference type="PATRIC" id="fig|937777.3.peg.2978"/>
<keyword evidence="1 5" id="KW-0637">Prenyltransferase</keyword>
<evidence type="ECO:0000256" key="5">
    <source>
        <dbReference type="HAMAP-Rule" id="MF_01984"/>
    </source>
</evidence>
<evidence type="ECO:0000313" key="7">
    <source>
        <dbReference type="EMBL" id="AFZ68415.1"/>
    </source>
</evidence>
<dbReference type="Gene3D" id="3.40.50.1950">
    <property type="entry name" value="Flavin prenyltransferase-like"/>
    <property type="match status" value="1"/>
</dbReference>
<feature type="binding site" evidence="5">
    <location>
        <position position="180"/>
    </location>
    <ligand>
        <name>dimethylallyl phosphate</name>
        <dbReference type="ChEBI" id="CHEBI:88052"/>
    </ligand>
</feature>
<name>L0A5W7_DEIPD</name>
<dbReference type="EC" id="2.5.1.129" evidence="5"/>
<comment type="caution">
    <text evidence="5">Lacks conserved residue(s) required for the propagation of feature annotation.</text>
</comment>
<evidence type="ECO:0000259" key="6">
    <source>
        <dbReference type="Pfam" id="PF02441"/>
    </source>
</evidence>
<dbReference type="HAMAP" id="MF_01984">
    <property type="entry name" value="ubiX_pad"/>
    <property type="match status" value="1"/>
</dbReference>
<keyword evidence="2 5" id="KW-0285">Flavoprotein</keyword>
<dbReference type="NCBIfam" id="TIGR00421">
    <property type="entry name" value="ubiX_pad"/>
    <property type="match status" value="1"/>
</dbReference>
<dbReference type="Proteomes" id="UP000010467">
    <property type="component" value="Chromosome"/>
</dbReference>
<feature type="binding site" evidence="5">
    <location>
        <begin position="115"/>
        <end position="118"/>
    </location>
    <ligand>
        <name>FMN</name>
        <dbReference type="ChEBI" id="CHEBI:58210"/>
    </ligand>
</feature>
<comment type="similarity">
    <text evidence="5">Belongs to the UbiX/PAD1 family.</text>
</comment>
<evidence type="ECO:0000256" key="3">
    <source>
        <dbReference type="ARBA" id="ARBA00022643"/>
    </source>
</evidence>
<dbReference type="GO" id="GO:0106141">
    <property type="term" value="F:flavin prenyltransferase activity"/>
    <property type="evidence" value="ECO:0007669"/>
    <property type="project" value="UniProtKB-EC"/>
</dbReference>
<dbReference type="InterPro" id="IPR036551">
    <property type="entry name" value="Flavin_trans-like"/>
</dbReference>
<keyword evidence="8" id="KW-1185">Reference proteome</keyword>
<dbReference type="InterPro" id="IPR004507">
    <property type="entry name" value="UbiX-like"/>
</dbReference>
<dbReference type="Pfam" id="PF02441">
    <property type="entry name" value="Flavoprotein"/>
    <property type="match status" value="1"/>
</dbReference>
<feature type="binding site" evidence="5">
    <location>
        <position position="150"/>
    </location>
    <ligand>
        <name>FMN</name>
        <dbReference type="ChEBI" id="CHEBI:58210"/>
    </ligand>
</feature>
<evidence type="ECO:0000256" key="4">
    <source>
        <dbReference type="ARBA" id="ARBA00022679"/>
    </source>
</evidence>
<dbReference type="EMBL" id="CP003382">
    <property type="protein sequence ID" value="AFZ68415.1"/>
    <property type="molecule type" value="Genomic_DNA"/>
</dbReference>
<keyword evidence="4 5" id="KW-0808">Transferase</keyword>
<feature type="binding site" evidence="5">
    <location>
        <position position="196"/>
    </location>
    <ligand>
        <name>dimethylallyl phosphate</name>
        <dbReference type="ChEBI" id="CHEBI:88052"/>
    </ligand>
</feature>
<proteinExistence type="inferred from homology"/>
<keyword evidence="3 5" id="KW-0288">FMN</keyword>
<dbReference type="HOGENOM" id="CLU_074522_0_1_0"/>
<comment type="function">
    <text evidence="5">Flavin prenyltransferase that catalyzes the synthesis of the prenylated FMN cofactor (prenyl-FMN) for 4-hydroxy-3-polyprenylbenzoic acid decarboxylase UbiD. The prenyltransferase is metal-independent and links a dimethylallyl moiety from dimethylallyl monophosphate (DMAP) to the flavin N5 and C6 atoms of FMN.</text>
</comment>
<accession>L0A5W7</accession>
<dbReference type="NCBIfam" id="NF004685">
    <property type="entry name" value="PRK06029.1"/>
    <property type="match status" value="1"/>
</dbReference>